<gene>
    <name evidence="2" type="ORF">HZH66_014186</name>
</gene>
<accession>A0A834MQA8</accession>
<protein>
    <submittedName>
        <fullName evidence="2">Uncharacterized protein</fullName>
    </submittedName>
</protein>
<feature type="region of interest" description="Disordered" evidence="1">
    <location>
        <begin position="183"/>
        <end position="207"/>
    </location>
</feature>
<sequence>MEILGNREFLFDLPEANLLVENLAGNQQFEPIFDDSHDGESNGRGKGGGSRHGSRLNSLFSSGISCEALSPIEGFLRMFPNTEIPQSGITQTSIRYKFGRSKSQLTTLNWHDPSQVWYVIWISALWRRNNGFAAFTGDENIPYLRKANALVSVRHPLVNNRHLSSSLTAGRVYRCPIENRQRMNLSKSRSEKNSDHKEEKLMGIGEK</sequence>
<dbReference type="EMBL" id="JACSEA010000021">
    <property type="protein sequence ID" value="KAF7380810.1"/>
    <property type="molecule type" value="Genomic_DNA"/>
</dbReference>
<feature type="compositionally biased region" description="Basic and acidic residues" evidence="1">
    <location>
        <begin position="34"/>
        <end position="43"/>
    </location>
</feature>
<evidence type="ECO:0000313" key="3">
    <source>
        <dbReference type="Proteomes" id="UP000614350"/>
    </source>
</evidence>
<evidence type="ECO:0000313" key="2">
    <source>
        <dbReference type="EMBL" id="KAF7380810.1"/>
    </source>
</evidence>
<name>A0A834MQA8_VESVU</name>
<evidence type="ECO:0000256" key="1">
    <source>
        <dbReference type="SAM" id="MobiDB-lite"/>
    </source>
</evidence>
<dbReference type="AlphaFoldDB" id="A0A834MQA8"/>
<reference evidence="2" key="1">
    <citation type="journal article" date="2020" name="G3 (Bethesda)">
        <title>High-Quality Assemblies for Three Invasive Social Wasps from the &lt;i&gt;Vespula&lt;/i&gt; Genus.</title>
        <authorList>
            <person name="Harrop T.W.R."/>
            <person name="Guhlin J."/>
            <person name="McLaughlin G.M."/>
            <person name="Permina E."/>
            <person name="Stockwell P."/>
            <person name="Gilligan J."/>
            <person name="Le Lec M.F."/>
            <person name="Gruber M.A.M."/>
            <person name="Quinn O."/>
            <person name="Lovegrove M."/>
            <person name="Duncan E.J."/>
            <person name="Remnant E.J."/>
            <person name="Van Eeckhoven J."/>
            <person name="Graham B."/>
            <person name="Knapp R.A."/>
            <person name="Langford K.W."/>
            <person name="Kronenberg Z."/>
            <person name="Press M.O."/>
            <person name="Eacker S.M."/>
            <person name="Wilson-Rankin E.E."/>
            <person name="Purcell J."/>
            <person name="Lester P.J."/>
            <person name="Dearden P.K."/>
        </authorList>
    </citation>
    <scope>NUCLEOTIDE SEQUENCE</scope>
    <source>
        <strain evidence="2">Marl-1</strain>
    </source>
</reference>
<organism evidence="2 3">
    <name type="scientific">Vespula vulgaris</name>
    <name type="common">Yellow jacket</name>
    <name type="synonym">Wasp</name>
    <dbReference type="NCBI Taxonomy" id="7454"/>
    <lineage>
        <taxon>Eukaryota</taxon>
        <taxon>Metazoa</taxon>
        <taxon>Ecdysozoa</taxon>
        <taxon>Arthropoda</taxon>
        <taxon>Hexapoda</taxon>
        <taxon>Insecta</taxon>
        <taxon>Pterygota</taxon>
        <taxon>Neoptera</taxon>
        <taxon>Endopterygota</taxon>
        <taxon>Hymenoptera</taxon>
        <taxon>Apocrita</taxon>
        <taxon>Aculeata</taxon>
        <taxon>Vespoidea</taxon>
        <taxon>Vespidae</taxon>
        <taxon>Vespinae</taxon>
        <taxon>Vespula</taxon>
    </lineage>
</organism>
<keyword evidence="3" id="KW-1185">Reference proteome</keyword>
<comment type="caution">
    <text evidence="2">The sequence shown here is derived from an EMBL/GenBank/DDBJ whole genome shotgun (WGS) entry which is preliminary data.</text>
</comment>
<proteinExistence type="predicted"/>
<feature type="region of interest" description="Disordered" evidence="1">
    <location>
        <begin position="31"/>
        <end position="53"/>
    </location>
</feature>
<feature type="compositionally biased region" description="Basic and acidic residues" evidence="1">
    <location>
        <begin position="188"/>
        <end position="207"/>
    </location>
</feature>
<dbReference type="Proteomes" id="UP000614350">
    <property type="component" value="Unassembled WGS sequence"/>
</dbReference>